<comment type="caution">
    <text evidence="2">The sequence shown here is derived from an EMBL/GenBank/DDBJ whole genome shotgun (WGS) entry which is preliminary data.</text>
</comment>
<evidence type="ECO:0000313" key="2">
    <source>
        <dbReference type="EMBL" id="OGF81061.1"/>
    </source>
</evidence>
<accession>A0A1F5X0H1</accession>
<evidence type="ECO:0008006" key="4">
    <source>
        <dbReference type="Google" id="ProtNLM"/>
    </source>
</evidence>
<feature type="transmembrane region" description="Helical" evidence="1">
    <location>
        <begin position="20"/>
        <end position="40"/>
    </location>
</feature>
<protein>
    <recommendedName>
        <fullName evidence="4">Cell division protein FtsL</fullName>
    </recommendedName>
</protein>
<proteinExistence type="predicted"/>
<dbReference type="AlphaFoldDB" id="A0A1F5X0H1"/>
<evidence type="ECO:0000313" key="3">
    <source>
        <dbReference type="Proteomes" id="UP000178114"/>
    </source>
</evidence>
<dbReference type="STRING" id="1798351.A2930_03340"/>
<sequence length="135" mass="15788">MYTRDFQERKKFEHFFYSWWTVLATAGLLIVVAAGIMGLWRKERILKAEIADLDVKTAETKAAREKNSQKLEALNTQEGVEEAARGKFNLKKEGEEMVVFLDEKNVIKEKRGFWANTEASTVRIWQNLKNWLSFK</sequence>
<organism evidence="2 3">
    <name type="scientific">Candidatus Giovannonibacteria bacterium RIFCSPLOWO2_01_FULL_45_34</name>
    <dbReference type="NCBI Taxonomy" id="1798351"/>
    <lineage>
        <taxon>Bacteria</taxon>
        <taxon>Candidatus Giovannoniibacteriota</taxon>
    </lineage>
</organism>
<evidence type="ECO:0000256" key="1">
    <source>
        <dbReference type="SAM" id="Phobius"/>
    </source>
</evidence>
<name>A0A1F5X0H1_9BACT</name>
<dbReference type="EMBL" id="MFID01000019">
    <property type="protein sequence ID" value="OGF81061.1"/>
    <property type="molecule type" value="Genomic_DNA"/>
</dbReference>
<reference evidence="2 3" key="1">
    <citation type="journal article" date="2016" name="Nat. Commun.">
        <title>Thousands of microbial genomes shed light on interconnected biogeochemical processes in an aquifer system.</title>
        <authorList>
            <person name="Anantharaman K."/>
            <person name="Brown C.T."/>
            <person name="Hug L.A."/>
            <person name="Sharon I."/>
            <person name="Castelle C.J."/>
            <person name="Probst A.J."/>
            <person name="Thomas B.C."/>
            <person name="Singh A."/>
            <person name="Wilkins M.J."/>
            <person name="Karaoz U."/>
            <person name="Brodie E.L."/>
            <person name="Williams K.H."/>
            <person name="Hubbard S.S."/>
            <person name="Banfield J.F."/>
        </authorList>
    </citation>
    <scope>NUCLEOTIDE SEQUENCE [LARGE SCALE GENOMIC DNA]</scope>
</reference>
<dbReference type="Pfam" id="PF04977">
    <property type="entry name" value="DivIC"/>
    <property type="match status" value="1"/>
</dbReference>
<keyword evidence="1" id="KW-0472">Membrane</keyword>
<dbReference type="InterPro" id="IPR007060">
    <property type="entry name" value="FtsL/DivIC"/>
</dbReference>
<keyword evidence="1" id="KW-1133">Transmembrane helix</keyword>
<gene>
    <name evidence="2" type="ORF">A2930_03340</name>
</gene>
<dbReference type="Proteomes" id="UP000178114">
    <property type="component" value="Unassembled WGS sequence"/>
</dbReference>
<keyword evidence="1" id="KW-0812">Transmembrane</keyword>